<feature type="compositionally biased region" description="Basic and acidic residues" evidence="1">
    <location>
        <begin position="100"/>
        <end position="111"/>
    </location>
</feature>
<feature type="compositionally biased region" description="Basic and acidic residues" evidence="1">
    <location>
        <begin position="67"/>
        <end position="91"/>
    </location>
</feature>
<evidence type="ECO:0000313" key="3">
    <source>
        <dbReference type="Ensembl" id="ENSTNIP00000006182.1"/>
    </source>
</evidence>
<dbReference type="InterPro" id="IPR013087">
    <property type="entry name" value="Znf_C2H2_type"/>
</dbReference>
<reference evidence="3" key="3">
    <citation type="submission" date="2025-09" db="UniProtKB">
        <authorList>
            <consortium name="Ensembl"/>
        </authorList>
    </citation>
    <scope>IDENTIFICATION</scope>
</reference>
<evidence type="ECO:0000259" key="2">
    <source>
        <dbReference type="PROSITE" id="PS00028"/>
    </source>
</evidence>
<accession>H3CD59</accession>
<evidence type="ECO:0000313" key="4">
    <source>
        <dbReference type="Proteomes" id="UP000007303"/>
    </source>
</evidence>
<name>H3CD59_TETNG</name>
<dbReference type="Proteomes" id="UP000007303">
    <property type="component" value="Unassembled WGS sequence"/>
</dbReference>
<dbReference type="GeneTree" id="ENSGT00920000149669"/>
<feature type="region of interest" description="Disordered" evidence="1">
    <location>
        <begin position="64"/>
        <end position="182"/>
    </location>
</feature>
<feature type="domain" description="C2H2-type" evidence="2">
    <location>
        <begin position="28"/>
        <end position="48"/>
    </location>
</feature>
<sequence>MELLMKELQTLMNRNGFDFLTPVVGFYCQRCEEFFGDWTSAEDHAAIHCCTCSSEVRLDKCAGGGEMHSRHPTRDGRDGRPSHKKDPRDSSCHSNPGEPLADRDWGEERDRRGRHPAATGRKESLFFEEEMKKERMLITVSQGPEPPSHISLHKDLQSVPSGKTTKTKSQKKKKKKKREGIG</sequence>
<protein>
    <recommendedName>
        <fullName evidence="2">C2H2-type domain-containing protein</fullName>
    </recommendedName>
</protein>
<evidence type="ECO:0000256" key="1">
    <source>
        <dbReference type="SAM" id="MobiDB-lite"/>
    </source>
</evidence>
<feature type="compositionally biased region" description="Basic and acidic residues" evidence="1">
    <location>
        <begin position="120"/>
        <end position="136"/>
    </location>
</feature>
<organism evidence="3 4">
    <name type="scientific">Tetraodon nigroviridis</name>
    <name type="common">Spotted green pufferfish</name>
    <name type="synonym">Chelonodon nigroviridis</name>
    <dbReference type="NCBI Taxonomy" id="99883"/>
    <lineage>
        <taxon>Eukaryota</taxon>
        <taxon>Metazoa</taxon>
        <taxon>Chordata</taxon>
        <taxon>Craniata</taxon>
        <taxon>Vertebrata</taxon>
        <taxon>Euteleostomi</taxon>
        <taxon>Actinopterygii</taxon>
        <taxon>Neopterygii</taxon>
        <taxon>Teleostei</taxon>
        <taxon>Neoteleostei</taxon>
        <taxon>Acanthomorphata</taxon>
        <taxon>Eupercaria</taxon>
        <taxon>Tetraodontiformes</taxon>
        <taxon>Tetradontoidea</taxon>
        <taxon>Tetraodontidae</taxon>
        <taxon>Tetraodon</taxon>
    </lineage>
</organism>
<feature type="compositionally biased region" description="Basic residues" evidence="1">
    <location>
        <begin position="165"/>
        <end position="182"/>
    </location>
</feature>
<keyword evidence="4" id="KW-1185">Reference proteome</keyword>
<dbReference type="HOGENOM" id="CLU_1481543_0_0_1"/>
<dbReference type="InParanoid" id="H3CD59"/>
<reference evidence="4" key="1">
    <citation type="journal article" date="2004" name="Nature">
        <title>Genome duplication in the teleost fish Tetraodon nigroviridis reveals the early vertebrate proto-karyotype.</title>
        <authorList>
            <person name="Jaillon O."/>
            <person name="Aury J.-M."/>
            <person name="Brunet F."/>
            <person name="Petit J.-L."/>
            <person name="Stange-Thomann N."/>
            <person name="Mauceli E."/>
            <person name="Bouneau L."/>
            <person name="Fischer C."/>
            <person name="Ozouf-Costaz C."/>
            <person name="Bernot A."/>
            <person name="Nicaud S."/>
            <person name="Jaffe D."/>
            <person name="Fisher S."/>
            <person name="Lutfalla G."/>
            <person name="Dossat C."/>
            <person name="Segurens B."/>
            <person name="Dasilva C."/>
            <person name="Salanoubat M."/>
            <person name="Levy M."/>
            <person name="Boudet N."/>
            <person name="Castellano S."/>
            <person name="Anthouard V."/>
            <person name="Jubin C."/>
            <person name="Castelli V."/>
            <person name="Katinka M."/>
            <person name="Vacherie B."/>
            <person name="Biemont C."/>
            <person name="Skalli Z."/>
            <person name="Cattolico L."/>
            <person name="Poulain J."/>
            <person name="De Berardinis V."/>
            <person name="Cruaud C."/>
            <person name="Duprat S."/>
            <person name="Brottier P."/>
            <person name="Coutanceau J.-P."/>
            <person name="Gouzy J."/>
            <person name="Parra G."/>
            <person name="Lardier G."/>
            <person name="Chapple C."/>
            <person name="McKernan K.J."/>
            <person name="McEwan P."/>
            <person name="Bosak S."/>
            <person name="Kellis M."/>
            <person name="Volff J.-N."/>
            <person name="Guigo R."/>
            <person name="Zody M.C."/>
            <person name="Mesirov J."/>
            <person name="Lindblad-Toh K."/>
            <person name="Birren B."/>
            <person name="Nusbaum C."/>
            <person name="Kahn D."/>
            <person name="Robinson-Rechavi M."/>
            <person name="Laudet V."/>
            <person name="Schachter V."/>
            <person name="Quetier F."/>
            <person name="Saurin W."/>
            <person name="Scarpelli C."/>
            <person name="Wincker P."/>
            <person name="Lander E.S."/>
            <person name="Weissenbach J."/>
            <person name="Roest Crollius H."/>
        </authorList>
    </citation>
    <scope>NUCLEOTIDE SEQUENCE [LARGE SCALE GENOMIC DNA]</scope>
</reference>
<reference evidence="3" key="2">
    <citation type="submission" date="2025-08" db="UniProtKB">
        <authorList>
            <consortium name="Ensembl"/>
        </authorList>
    </citation>
    <scope>IDENTIFICATION</scope>
</reference>
<dbReference type="Ensembl" id="ENSTNIT00000006330.1">
    <property type="protein sequence ID" value="ENSTNIP00000006182.1"/>
    <property type="gene ID" value="ENSTNIG00000003592.1"/>
</dbReference>
<dbReference type="PROSITE" id="PS00028">
    <property type="entry name" value="ZINC_FINGER_C2H2_1"/>
    <property type="match status" value="1"/>
</dbReference>
<dbReference type="AlphaFoldDB" id="H3CD59"/>
<proteinExistence type="predicted"/>